<sequence length="406" mass="39607">MKKIYLIGLTFVVLVLPKVGQAATSIKTLNGLSATDQVFVNDTNLKITSSGSSHALGWNGFLSPLRGGLGIDASTFAAGSIPFFDGTNFAENNNYFWDNTNNVLNASELITSSVSGGVLNGQSSLQFSSGATSLSGGNGPGDGSPGGGINITGGSGNDSSGGDIYLYGGVGKGNHYGGQINILGGNTDYNGSGSGGTINITSGSGGSSEGGAPGNINVNGGFALTGSRRMGGTVTIVAGDGDGPAPGGDGYLSAGNGGSDGEGGGAYLIAGNAGGGDTKGGDIILQPGNKSGSGSNGRIIVPIAGGTGASAVFTFDLINAGDKTFTFPNASGTFPLLGIDQEFLGVNTFSNPVNNFISGSSSTVHIGADGIPGCIVMGDSDSSGVTYITANDGVISASSTLPASCN</sequence>
<reference evidence="2 3" key="1">
    <citation type="journal article" date="2015" name="Nature">
        <title>rRNA introns, odd ribosomes, and small enigmatic genomes across a large radiation of phyla.</title>
        <authorList>
            <person name="Brown C.T."/>
            <person name="Hug L.A."/>
            <person name="Thomas B.C."/>
            <person name="Sharon I."/>
            <person name="Castelle C.J."/>
            <person name="Singh A."/>
            <person name="Wilkins M.J."/>
            <person name="Williams K.H."/>
            <person name="Banfield J.F."/>
        </authorList>
    </citation>
    <scope>NUCLEOTIDE SEQUENCE [LARGE SCALE GENOMIC DNA]</scope>
</reference>
<proteinExistence type="predicted"/>
<protein>
    <submittedName>
        <fullName evidence="2">LPXTG-motif cell wall anchor domain protein</fullName>
    </submittedName>
</protein>
<gene>
    <name evidence="2" type="ORF">UV76_C0022G0002</name>
</gene>
<evidence type="ECO:0000313" key="2">
    <source>
        <dbReference type="EMBL" id="KKS99282.1"/>
    </source>
</evidence>
<dbReference type="Proteomes" id="UP000034646">
    <property type="component" value="Unassembled WGS sequence"/>
</dbReference>
<feature type="compositionally biased region" description="Gly residues" evidence="1">
    <location>
        <begin position="136"/>
        <end position="154"/>
    </location>
</feature>
<evidence type="ECO:0000313" key="3">
    <source>
        <dbReference type="Proteomes" id="UP000034646"/>
    </source>
</evidence>
<evidence type="ECO:0000256" key="1">
    <source>
        <dbReference type="SAM" id="MobiDB-lite"/>
    </source>
</evidence>
<dbReference type="STRING" id="1618738.UV76_C0022G0002"/>
<accession>A0A0G1DNY1</accession>
<organism evidence="2 3">
    <name type="scientific">Candidatus Nomurabacteria bacterium GW2011_GWA2_43_15</name>
    <dbReference type="NCBI Taxonomy" id="1618738"/>
    <lineage>
        <taxon>Bacteria</taxon>
        <taxon>Candidatus Nomuraibacteriota</taxon>
    </lineage>
</organism>
<comment type="caution">
    <text evidence="2">The sequence shown here is derived from an EMBL/GenBank/DDBJ whole genome shotgun (WGS) entry which is preliminary data.</text>
</comment>
<name>A0A0G1DNY1_9BACT</name>
<dbReference type="EMBL" id="LCFS01000022">
    <property type="protein sequence ID" value="KKS99282.1"/>
    <property type="molecule type" value="Genomic_DNA"/>
</dbReference>
<feature type="region of interest" description="Disordered" evidence="1">
    <location>
        <begin position="130"/>
        <end position="154"/>
    </location>
</feature>
<dbReference type="AlphaFoldDB" id="A0A0G1DNY1"/>